<evidence type="ECO:0000259" key="2">
    <source>
        <dbReference type="Pfam" id="PF08874"/>
    </source>
</evidence>
<gene>
    <name evidence="4" type="ORF">H9X83_07955</name>
</gene>
<feature type="coiled-coil region" evidence="1">
    <location>
        <begin position="113"/>
        <end position="140"/>
    </location>
</feature>
<protein>
    <submittedName>
        <fullName evidence="4">DUF1835 domain-containing protein</fullName>
    </submittedName>
</protein>
<feature type="domain" description="DUF3658" evidence="3">
    <location>
        <begin position="209"/>
        <end position="300"/>
    </location>
</feature>
<keyword evidence="5" id="KW-1185">Reference proteome</keyword>
<name>A0ABS2G9G9_9FIRM</name>
<comment type="caution">
    <text evidence="4">The sequence shown here is derived from an EMBL/GenBank/DDBJ whole genome shotgun (WGS) entry which is preliminary data.</text>
</comment>
<organism evidence="4 5">
    <name type="scientific">Anaerotignum lactatifermentans</name>
    <dbReference type="NCBI Taxonomy" id="160404"/>
    <lineage>
        <taxon>Bacteria</taxon>
        <taxon>Bacillati</taxon>
        <taxon>Bacillota</taxon>
        <taxon>Clostridia</taxon>
        <taxon>Lachnospirales</taxon>
        <taxon>Anaerotignaceae</taxon>
        <taxon>Anaerotignum</taxon>
    </lineage>
</organism>
<dbReference type="InterPro" id="IPR014973">
    <property type="entry name" value="DUF1835"/>
</dbReference>
<dbReference type="Proteomes" id="UP000729290">
    <property type="component" value="Unassembled WGS sequence"/>
</dbReference>
<dbReference type="EMBL" id="JACSNV010000009">
    <property type="protein sequence ID" value="MBM6878094.1"/>
    <property type="molecule type" value="Genomic_DNA"/>
</dbReference>
<evidence type="ECO:0000256" key="1">
    <source>
        <dbReference type="SAM" id="Coils"/>
    </source>
</evidence>
<accession>A0ABS2G9G9</accession>
<evidence type="ECO:0000259" key="3">
    <source>
        <dbReference type="Pfam" id="PF12395"/>
    </source>
</evidence>
<evidence type="ECO:0000313" key="5">
    <source>
        <dbReference type="Proteomes" id="UP000729290"/>
    </source>
</evidence>
<dbReference type="InterPro" id="IPR022123">
    <property type="entry name" value="DUF3658"/>
</dbReference>
<evidence type="ECO:0000313" key="4">
    <source>
        <dbReference type="EMBL" id="MBM6878094.1"/>
    </source>
</evidence>
<dbReference type="Pfam" id="PF12395">
    <property type="entry name" value="DUF3658"/>
    <property type="match status" value="1"/>
</dbReference>
<dbReference type="RefSeq" id="WP_205133697.1">
    <property type="nucleotide sequence ID" value="NZ_JACSNT010000008.1"/>
</dbReference>
<feature type="domain" description="DUF1835" evidence="2">
    <location>
        <begin position="70"/>
        <end position="160"/>
    </location>
</feature>
<proteinExistence type="predicted"/>
<sequence length="319" mass="36642">MIEIVFQNSAAISLGNAQTYGKGPYQSGVIAYMYHREDGGEVSEEEIARMQKEWEKEEQERWERAVPLGGKKEDVFAFPLDFDIGDIQKDGIDDARFRELQKQSRFLCGREPLSTAEQIFENARKNLEVIQKRMAKGEAARIWYSDAPEEMCGFMWFLAQVFSWGFPTKVFGVKLPLWVWEDGKEEVTAYSGWKEVSAGEWHQYLHLQKELPGTVVAYGAGRWKELQAENAPLRVVLNGRVQSTAEDFYDVFIKKEIAAQEEVFGEGTLAAAVLQKICGVKMDWIARRITDMIQKGELEALPAAKEEWSYDRLLKRKNF</sequence>
<reference evidence="4 5" key="1">
    <citation type="journal article" date="2021" name="Sci. Rep.">
        <title>The distribution of antibiotic resistance genes in chicken gut microbiota commensals.</title>
        <authorList>
            <person name="Juricova H."/>
            <person name="Matiasovicova J."/>
            <person name="Kubasova T."/>
            <person name="Cejkova D."/>
            <person name="Rychlik I."/>
        </authorList>
    </citation>
    <scope>NUCLEOTIDE SEQUENCE [LARGE SCALE GENOMIC DNA]</scope>
    <source>
        <strain evidence="4 5">An431b</strain>
    </source>
</reference>
<keyword evidence="1" id="KW-0175">Coiled coil</keyword>
<dbReference type="Pfam" id="PF08874">
    <property type="entry name" value="DUF1835"/>
    <property type="match status" value="1"/>
</dbReference>